<dbReference type="InterPro" id="IPR001373">
    <property type="entry name" value="Cullin_N"/>
</dbReference>
<proteinExistence type="inferred from homology"/>
<evidence type="ECO:0000313" key="3">
    <source>
        <dbReference type="EMBL" id="CAI9117906.1"/>
    </source>
</evidence>
<dbReference type="Pfam" id="PF00888">
    <property type="entry name" value="Cullin"/>
    <property type="match status" value="1"/>
</dbReference>
<accession>A0AAV1EDT8</accession>
<dbReference type="SUPFAM" id="SSF74788">
    <property type="entry name" value="Cullin repeat-like"/>
    <property type="match status" value="1"/>
</dbReference>
<dbReference type="InterPro" id="IPR016159">
    <property type="entry name" value="Cullin_repeat-like_dom_sf"/>
</dbReference>
<sequence>MAQLKFGRPIEFDEGWEVMEMGLKKLEKLVAGKSDSQFTPEERMSLYEIVYDMCTQKGPYDHSERLYNKYKETFEAYLSSVVLPSLQEKDDGESLLREFVKRWSNHKIDHEREGKQIDSALLKDVVGIFVEIGLNHYEDDLEAKILDATAAYYSQKAASLCNLEDSSPDHTLKVEDCLKLETDRVSRYLHPSTEPKLLEEGVGWRKKRKREFSYVH</sequence>
<dbReference type="InterPro" id="IPR045093">
    <property type="entry name" value="Cullin"/>
</dbReference>
<evidence type="ECO:0000256" key="1">
    <source>
        <dbReference type="ARBA" id="ARBA00006019"/>
    </source>
</evidence>
<dbReference type="EMBL" id="OX459126">
    <property type="protein sequence ID" value="CAI9117906.1"/>
    <property type="molecule type" value="Genomic_DNA"/>
</dbReference>
<keyword evidence="4" id="KW-1185">Reference proteome</keyword>
<name>A0AAV1EDT8_OLDCO</name>
<comment type="similarity">
    <text evidence="1">Belongs to the cullin family.</text>
</comment>
<dbReference type="GO" id="GO:0031625">
    <property type="term" value="F:ubiquitin protein ligase binding"/>
    <property type="evidence" value="ECO:0007669"/>
    <property type="project" value="InterPro"/>
</dbReference>
<feature type="domain" description="Cullin N-terminal" evidence="2">
    <location>
        <begin position="107"/>
        <end position="199"/>
    </location>
</feature>
<protein>
    <submittedName>
        <fullName evidence="3">OLC1v1019395C1</fullName>
    </submittedName>
</protein>
<evidence type="ECO:0000313" key="4">
    <source>
        <dbReference type="Proteomes" id="UP001161247"/>
    </source>
</evidence>
<organism evidence="3 4">
    <name type="scientific">Oldenlandia corymbosa var. corymbosa</name>
    <dbReference type="NCBI Taxonomy" id="529605"/>
    <lineage>
        <taxon>Eukaryota</taxon>
        <taxon>Viridiplantae</taxon>
        <taxon>Streptophyta</taxon>
        <taxon>Embryophyta</taxon>
        <taxon>Tracheophyta</taxon>
        <taxon>Spermatophyta</taxon>
        <taxon>Magnoliopsida</taxon>
        <taxon>eudicotyledons</taxon>
        <taxon>Gunneridae</taxon>
        <taxon>Pentapetalae</taxon>
        <taxon>asterids</taxon>
        <taxon>lamiids</taxon>
        <taxon>Gentianales</taxon>
        <taxon>Rubiaceae</taxon>
        <taxon>Rubioideae</taxon>
        <taxon>Spermacoceae</taxon>
        <taxon>Hedyotis-Oldenlandia complex</taxon>
        <taxon>Oldenlandia</taxon>
    </lineage>
</organism>
<evidence type="ECO:0000259" key="2">
    <source>
        <dbReference type="Pfam" id="PF00888"/>
    </source>
</evidence>
<dbReference type="GO" id="GO:0006511">
    <property type="term" value="P:ubiquitin-dependent protein catabolic process"/>
    <property type="evidence" value="ECO:0007669"/>
    <property type="project" value="InterPro"/>
</dbReference>
<dbReference type="Proteomes" id="UP001161247">
    <property type="component" value="Chromosome 9"/>
</dbReference>
<reference evidence="3" key="1">
    <citation type="submission" date="2023-03" db="EMBL/GenBank/DDBJ databases">
        <authorList>
            <person name="Julca I."/>
        </authorList>
    </citation>
    <scope>NUCLEOTIDE SEQUENCE</scope>
</reference>
<dbReference type="AlphaFoldDB" id="A0AAV1EDT8"/>
<dbReference type="PANTHER" id="PTHR11932">
    <property type="entry name" value="CULLIN"/>
    <property type="match status" value="1"/>
</dbReference>
<gene>
    <name evidence="3" type="ORF">OLC1_LOCUS23895</name>
</gene>
<dbReference type="Gene3D" id="1.20.1310.10">
    <property type="entry name" value="Cullin Repeats"/>
    <property type="match status" value="1"/>
</dbReference>